<gene>
    <name evidence="2" type="ORF">DWU99_15080</name>
</gene>
<dbReference type="OrthoDB" id="123194at2"/>
<dbReference type="RefSeq" id="WP_115478880.1">
    <property type="nucleotide sequence ID" value="NZ_QRBF01000005.1"/>
</dbReference>
<protein>
    <recommendedName>
        <fullName evidence="4">DUF805 domain-containing protein</fullName>
    </recommendedName>
</protein>
<dbReference type="EMBL" id="QRBF01000005">
    <property type="protein sequence ID" value="RDS82704.1"/>
    <property type="molecule type" value="Genomic_DNA"/>
</dbReference>
<keyword evidence="3" id="KW-1185">Reference proteome</keyword>
<dbReference type="AlphaFoldDB" id="A0A370X2R1"/>
<evidence type="ECO:0008006" key="4">
    <source>
        <dbReference type="Google" id="ProtNLM"/>
    </source>
</evidence>
<sequence length="61" mass="7002">MHMHIFGLFALIIAIIPFWKIVSKAGYNGAWALLAVIPLVNLIMLYVFAFNTWPTERPRSQ</sequence>
<keyword evidence="1" id="KW-0812">Transmembrane</keyword>
<organism evidence="2 3">
    <name type="scientific">Dyella psychrodurans</name>
    <dbReference type="NCBI Taxonomy" id="1927960"/>
    <lineage>
        <taxon>Bacteria</taxon>
        <taxon>Pseudomonadati</taxon>
        <taxon>Pseudomonadota</taxon>
        <taxon>Gammaproteobacteria</taxon>
        <taxon>Lysobacterales</taxon>
        <taxon>Rhodanobacteraceae</taxon>
        <taxon>Dyella</taxon>
    </lineage>
</organism>
<proteinExistence type="predicted"/>
<dbReference type="Proteomes" id="UP000255334">
    <property type="component" value="Unassembled WGS sequence"/>
</dbReference>
<evidence type="ECO:0000313" key="3">
    <source>
        <dbReference type="Proteomes" id="UP000255334"/>
    </source>
</evidence>
<comment type="caution">
    <text evidence="2">The sequence shown here is derived from an EMBL/GenBank/DDBJ whole genome shotgun (WGS) entry which is preliminary data.</text>
</comment>
<reference evidence="2 3" key="1">
    <citation type="submission" date="2018-07" db="EMBL/GenBank/DDBJ databases">
        <title>Dyella monticola sp. nov. and Dyella psychrodurans sp. nov. isolated from monsoon evergreen broad-leaved forest soil of Dinghu Mountain, China.</title>
        <authorList>
            <person name="Gao Z."/>
            <person name="Qiu L."/>
        </authorList>
    </citation>
    <scope>NUCLEOTIDE SEQUENCE [LARGE SCALE GENOMIC DNA]</scope>
    <source>
        <strain evidence="2 3">4MSK11</strain>
    </source>
</reference>
<name>A0A370X2R1_9GAMM</name>
<evidence type="ECO:0000313" key="2">
    <source>
        <dbReference type="EMBL" id="RDS82704.1"/>
    </source>
</evidence>
<keyword evidence="1" id="KW-1133">Transmembrane helix</keyword>
<feature type="transmembrane region" description="Helical" evidence="1">
    <location>
        <begin position="30"/>
        <end position="53"/>
    </location>
</feature>
<accession>A0A370X2R1</accession>
<evidence type="ECO:0000256" key="1">
    <source>
        <dbReference type="SAM" id="Phobius"/>
    </source>
</evidence>
<keyword evidence="1" id="KW-0472">Membrane</keyword>